<keyword evidence="2" id="KW-0378">Hydrolase</keyword>
<evidence type="ECO:0000256" key="3">
    <source>
        <dbReference type="ARBA" id="ARBA00022803"/>
    </source>
</evidence>
<comment type="caution">
    <text evidence="7">The sequence shown here is derived from an EMBL/GenBank/DDBJ whole genome shotgun (WGS) entry which is preliminary data.</text>
</comment>
<sequence length="867" mass="97137" precursor="true">MSKSPDRFGSSILAVMLCLLATFASSLGSGSCHAAELDDAIEAFNHGRYAEATRIASERVEQGVWLERWPVLLIECQLTTGKYADALQTYRDAITRYSSSIVLRRLGLDVLRLNGLLEDADVAELQLQAVLQRSLLGYISRDNMVAAGRYLADKGEDARKILELFYDRVRDRDPDYLEAYLATAELAIEKGDDSVAAKTLSDAAKLGESDPRIDWLLAKSLLSSDLAAAIEALNRALKINPRLPQAQQMLAELAIDGERYDEAEDAITEMLKVNLHDQKAWALLAVLAHIRGDYEIEKLMRAAALSTWEKNPHVDHLIGKKLSRKYRFAEAAEYQNRALEMEPKYSAAILALSQDLLRLGDEAVGWELANEVVELDPYNVVAYNLLTLKDEIDGYVILEQDGIRVRMERVEANVYGEVVLKLLSEAKATLCEKYKVNLTNTISVEIYPRQSDFAIRTFGLPGGAGYLGVCFGRVITANSPASQGERPANWRSVLWHELCHTVTLEKTRNRMPRWLSEGISVYEERLRDPTWGESMTPTYRQMLLNEQRTPVSDLSASFLNPASPMHLQFAYYHSSLVIEFIVDRYSMDALLAILDDLAAGLLINDALTRHVGSLAKLDQQFDEFAIEVANDLGPVMKWDREDLPESTDLATWRGWLRMHPTNYWGLRRHAELAIAKKEFAEAKRSLQTIELLGGMTNERNGPMEWMATIEQEIGDKESRRQVLSGILRRSSDALALMTDMIAMDLEEERWESVVDLADQAIGVQPLRIELHDAMATAAMKSGQPDRAIAALESMTALKPLDPIAHDYRLAQAHHLAGEESAAKRHVLRALEQAPRYRDALQLLLEIVQADGVPAANAPTQNEEKVEP</sequence>
<evidence type="ECO:0000259" key="6">
    <source>
        <dbReference type="Pfam" id="PF13485"/>
    </source>
</evidence>
<dbReference type="PANTHER" id="PTHR44943">
    <property type="entry name" value="CELLULOSE SYNTHASE OPERON PROTEIN C"/>
    <property type="match status" value="1"/>
</dbReference>
<dbReference type="PANTHER" id="PTHR44943:SF8">
    <property type="entry name" value="TPR REPEAT-CONTAINING PROTEIN MJ0263"/>
    <property type="match status" value="1"/>
</dbReference>
<dbReference type="InterPro" id="IPR039568">
    <property type="entry name" value="Peptidase_MA-like_dom"/>
</dbReference>
<dbReference type="PROSITE" id="PS51257">
    <property type="entry name" value="PROKAR_LIPOPROTEIN"/>
    <property type="match status" value="1"/>
</dbReference>
<dbReference type="EMBL" id="SJPM01000008">
    <property type="protein sequence ID" value="TWT94274.1"/>
    <property type="molecule type" value="Genomic_DNA"/>
</dbReference>
<evidence type="ECO:0000313" key="7">
    <source>
        <dbReference type="EMBL" id="TWT94274.1"/>
    </source>
</evidence>
<name>A0A5C6A2Y5_9BACT</name>
<keyword evidence="4" id="KW-0326">Glycosidase</keyword>
<dbReference type="InterPro" id="IPR051685">
    <property type="entry name" value="Ycf3/AcsC/BcsC/TPR_MFPF"/>
</dbReference>
<dbReference type="InterPro" id="IPR018087">
    <property type="entry name" value="Glyco_hydro_5_CS"/>
</dbReference>
<dbReference type="RefSeq" id="WP_231603211.1">
    <property type="nucleotide sequence ID" value="NZ_SJPM01000008.1"/>
</dbReference>
<keyword evidence="8" id="KW-1185">Reference proteome</keyword>
<proteinExistence type="predicted"/>
<dbReference type="GO" id="GO:0005975">
    <property type="term" value="P:carbohydrate metabolic process"/>
    <property type="evidence" value="ECO:0007669"/>
    <property type="project" value="InterPro"/>
</dbReference>
<keyword evidence="1" id="KW-0677">Repeat</keyword>
<dbReference type="Proteomes" id="UP000316213">
    <property type="component" value="Unassembled WGS sequence"/>
</dbReference>
<accession>A0A5C6A2Y5</accession>
<dbReference type="InterPro" id="IPR011990">
    <property type="entry name" value="TPR-like_helical_dom_sf"/>
</dbReference>
<dbReference type="Gene3D" id="1.25.40.10">
    <property type="entry name" value="Tetratricopeptide repeat domain"/>
    <property type="match status" value="2"/>
</dbReference>
<protein>
    <submittedName>
        <fullName evidence="7">Tetratricopeptide repeat protein</fullName>
    </submittedName>
</protein>
<dbReference type="GO" id="GO:0004553">
    <property type="term" value="F:hydrolase activity, hydrolyzing O-glycosyl compounds"/>
    <property type="evidence" value="ECO:0007669"/>
    <property type="project" value="InterPro"/>
</dbReference>
<keyword evidence="3" id="KW-0802">TPR repeat</keyword>
<dbReference type="SUPFAM" id="SSF48452">
    <property type="entry name" value="TPR-like"/>
    <property type="match status" value="3"/>
</dbReference>
<keyword evidence="5" id="KW-0732">Signal</keyword>
<dbReference type="AlphaFoldDB" id="A0A5C6A2Y5"/>
<evidence type="ECO:0000313" key="8">
    <source>
        <dbReference type="Proteomes" id="UP000316213"/>
    </source>
</evidence>
<gene>
    <name evidence="7" type="ORF">Pla100_38840</name>
</gene>
<evidence type="ECO:0000256" key="2">
    <source>
        <dbReference type="ARBA" id="ARBA00022801"/>
    </source>
</evidence>
<feature type="signal peptide" evidence="5">
    <location>
        <begin position="1"/>
        <end position="34"/>
    </location>
</feature>
<evidence type="ECO:0000256" key="5">
    <source>
        <dbReference type="SAM" id="SignalP"/>
    </source>
</evidence>
<dbReference type="Pfam" id="PF13485">
    <property type="entry name" value="Peptidase_MA_2"/>
    <property type="match status" value="1"/>
</dbReference>
<organism evidence="7 8">
    <name type="scientific">Neorhodopirellula pilleata</name>
    <dbReference type="NCBI Taxonomy" id="2714738"/>
    <lineage>
        <taxon>Bacteria</taxon>
        <taxon>Pseudomonadati</taxon>
        <taxon>Planctomycetota</taxon>
        <taxon>Planctomycetia</taxon>
        <taxon>Pirellulales</taxon>
        <taxon>Pirellulaceae</taxon>
        <taxon>Neorhodopirellula</taxon>
    </lineage>
</organism>
<dbReference type="PROSITE" id="PS00659">
    <property type="entry name" value="GLYCOSYL_HYDROL_F5"/>
    <property type="match status" value="1"/>
</dbReference>
<evidence type="ECO:0000256" key="1">
    <source>
        <dbReference type="ARBA" id="ARBA00022737"/>
    </source>
</evidence>
<dbReference type="Pfam" id="PF13432">
    <property type="entry name" value="TPR_16"/>
    <property type="match status" value="1"/>
</dbReference>
<reference evidence="7 8" key="1">
    <citation type="submission" date="2019-02" db="EMBL/GenBank/DDBJ databases">
        <title>Deep-cultivation of Planctomycetes and their phenomic and genomic characterization uncovers novel biology.</title>
        <authorList>
            <person name="Wiegand S."/>
            <person name="Jogler M."/>
            <person name="Boedeker C."/>
            <person name="Pinto D."/>
            <person name="Vollmers J."/>
            <person name="Rivas-Marin E."/>
            <person name="Kohn T."/>
            <person name="Peeters S.H."/>
            <person name="Heuer A."/>
            <person name="Rast P."/>
            <person name="Oberbeckmann S."/>
            <person name="Bunk B."/>
            <person name="Jeske O."/>
            <person name="Meyerdierks A."/>
            <person name="Storesund J.E."/>
            <person name="Kallscheuer N."/>
            <person name="Luecker S."/>
            <person name="Lage O.M."/>
            <person name="Pohl T."/>
            <person name="Merkel B.J."/>
            <person name="Hornburger P."/>
            <person name="Mueller R.-W."/>
            <person name="Bruemmer F."/>
            <person name="Labrenz M."/>
            <person name="Spormann A.M."/>
            <person name="Op Den Camp H."/>
            <person name="Overmann J."/>
            <person name="Amann R."/>
            <person name="Jetten M.S.M."/>
            <person name="Mascher T."/>
            <person name="Medema M.H."/>
            <person name="Devos D.P."/>
            <person name="Kaster A.-K."/>
            <person name="Ovreas L."/>
            <person name="Rohde M."/>
            <person name="Galperin M.Y."/>
            <person name="Jogler C."/>
        </authorList>
    </citation>
    <scope>NUCLEOTIDE SEQUENCE [LARGE SCALE GENOMIC DNA]</scope>
    <source>
        <strain evidence="7 8">Pla100</strain>
    </source>
</reference>
<evidence type="ECO:0000256" key="4">
    <source>
        <dbReference type="ARBA" id="ARBA00023295"/>
    </source>
</evidence>
<feature type="chain" id="PRO_5023073462" evidence="5">
    <location>
        <begin position="35"/>
        <end position="867"/>
    </location>
</feature>
<feature type="domain" description="Peptidase MA-like" evidence="6">
    <location>
        <begin position="491"/>
        <end position="612"/>
    </location>
</feature>
<dbReference type="Pfam" id="PF14559">
    <property type="entry name" value="TPR_19"/>
    <property type="match status" value="1"/>
</dbReference>